<keyword evidence="4" id="KW-1185">Reference proteome</keyword>
<protein>
    <submittedName>
        <fullName evidence="3">Type VI secretion system protein ImpK</fullName>
    </submittedName>
</protein>
<dbReference type="RefSeq" id="WP_225740649.1">
    <property type="nucleotide sequence ID" value="NZ_AQHF01000017.1"/>
</dbReference>
<proteinExistence type="predicted"/>
<evidence type="ECO:0000313" key="4">
    <source>
        <dbReference type="Proteomes" id="UP000660708"/>
    </source>
</evidence>
<dbReference type="AlphaFoldDB" id="A0A8I0MSP3"/>
<accession>A0A8I0MSP3</accession>
<feature type="transmembrane region" description="Helical" evidence="1">
    <location>
        <begin position="217"/>
        <end position="234"/>
    </location>
</feature>
<dbReference type="InterPro" id="IPR038522">
    <property type="entry name" value="T4/T6SS_DotU_sf"/>
</dbReference>
<sequence>MMNTASYTVNQFSLVDEKNAALKDLLTEFSWQEEALLQLSLPLLAMVESVSSLEDAAALENFRANVITELKSIKQRGRERTVSPALLDKLCFVWAAFFDERVSYGCHLDTTQWQNKTLVSQLFGIRNSGDTFFNLVFQLMEFPKKHLALLKICYLILQLGFKGKYHNGQVTELKKLTAEVSFALTELGAFKLSLEAPAPPAQKLGRNIGLFTGISPLSFWFTFMALMITGLLIYNQYFGEIYAQQNQEYQEMAGDTFLHIQQLQPKKMFIENARFYDGRQIQQLDTTVPSDPSLQQSQAQVALEHSQSDLMMTSEAATRYLVQIGAFKNMARAQKLKQECDNARYPLVIEEVGQSQFVGFIANGFTQAKEVSQFFAESCNISPYIKEYQ</sequence>
<dbReference type="InterPro" id="IPR017732">
    <property type="entry name" value="T4/T6SS_DotU"/>
</dbReference>
<reference evidence="3 4" key="1">
    <citation type="submission" date="2015-06" db="EMBL/GenBank/DDBJ databases">
        <title>Genome sequence of Pseudoalteromonas peptidolytica.</title>
        <authorList>
            <person name="Xie B.-B."/>
            <person name="Rong J.-C."/>
            <person name="Qin Q.-L."/>
            <person name="Zhang Y.-Z."/>
        </authorList>
    </citation>
    <scope>NUCLEOTIDE SEQUENCE [LARGE SCALE GENOMIC DNA]</scope>
    <source>
        <strain evidence="3 4">F12-50-A1</strain>
    </source>
</reference>
<dbReference type="PANTHER" id="PTHR38033:SF1">
    <property type="entry name" value="DOTU FAMILY TYPE IV_VI SECRETION SYSTEM PROTEIN"/>
    <property type="match status" value="1"/>
</dbReference>
<comment type="caution">
    <text evidence="3">The sequence shown here is derived from an EMBL/GenBank/DDBJ whole genome shotgun (WGS) entry which is preliminary data.</text>
</comment>
<keyword evidence="1" id="KW-0472">Membrane</keyword>
<dbReference type="Proteomes" id="UP000660708">
    <property type="component" value="Unassembled WGS sequence"/>
</dbReference>
<feature type="domain" description="Type IV / VI secretion system DotU" evidence="2">
    <location>
        <begin position="36"/>
        <end position="234"/>
    </location>
</feature>
<evidence type="ECO:0000256" key="1">
    <source>
        <dbReference type="SAM" id="Phobius"/>
    </source>
</evidence>
<evidence type="ECO:0000259" key="2">
    <source>
        <dbReference type="Pfam" id="PF09850"/>
    </source>
</evidence>
<dbReference type="Gene3D" id="1.25.40.590">
    <property type="entry name" value="Type IV / VI secretion system, DotU"/>
    <property type="match status" value="1"/>
</dbReference>
<dbReference type="PANTHER" id="PTHR38033">
    <property type="entry name" value="MEMBRANE PROTEIN-RELATED"/>
    <property type="match status" value="1"/>
</dbReference>
<keyword evidence="1" id="KW-1133">Transmembrane helix</keyword>
<dbReference type="Pfam" id="PF09850">
    <property type="entry name" value="DotU"/>
    <property type="match status" value="1"/>
</dbReference>
<dbReference type="EMBL" id="AQHF01000017">
    <property type="protein sequence ID" value="MBE0344713.1"/>
    <property type="molecule type" value="Genomic_DNA"/>
</dbReference>
<gene>
    <name evidence="3" type="primary">impK</name>
    <name evidence="3" type="ORF">PPEP_a2354</name>
</gene>
<evidence type="ECO:0000313" key="3">
    <source>
        <dbReference type="EMBL" id="MBE0344713.1"/>
    </source>
</evidence>
<organism evidence="3 4">
    <name type="scientific">Pseudoalteromonas peptidolytica F12-50-A1</name>
    <dbReference type="NCBI Taxonomy" id="1315280"/>
    <lineage>
        <taxon>Bacteria</taxon>
        <taxon>Pseudomonadati</taxon>
        <taxon>Pseudomonadota</taxon>
        <taxon>Gammaproteobacteria</taxon>
        <taxon>Alteromonadales</taxon>
        <taxon>Pseudoalteromonadaceae</taxon>
        <taxon>Pseudoalteromonas</taxon>
    </lineage>
</organism>
<keyword evidence="1" id="KW-0812">Transmembrane</keyword>
<name>A0A8I0MSP3_9GAMM</name>